<evidence type="ECO:0000259" key="2">
    <source>
        <dbReference type="Pfam" id="PF24523"/>
    </source>
</evidence>
<evidence type="ECO:0000313" key="3">
    <source>
        <dbReference type="EnsemblPlants" id="TraesCS6D02G044100.1"/>
    </source>
</evidence>
<keyword evidence="4" id="KW-1185">Reference proteome</keyword>
<proteinExistence type="predicted"/>
<evidence type="ECO:0000256" key="1">
    <source>
        <dbReference type="SAM" id="MobiDB-lite"/>
    </source>
</evidence>
<dbReference type="Pfam" id="PF24523">
    <property type="entry name" value="DUF7595"/>
    <property type="match status" value="1"/>
</dbReference>
<organism evidence="3">
    <name type="scientific">Triticum aestivum</name>
    <name type="common">Wheat</name>
    <dbReference type="NCBI Taxonomy" id="4565"/>
    <lineage>
        <taxon>Eukaryota</taxon>
        <taxon>Viridiplantae</taxon>
        <taxon>Streptophyta</taxon>
        <taxon>Embryophyta</taxon>
        <taxon>Tracheophyta</taxon>
        <taxon>Spermatophyta</taxon>
        <taxon>Magnoliopsida</taxon>
        <taxon>Liliopsida</taxon>
        <taxon>Poales</taxon>
        <taxon>Poaceae</taxon>
        <taxon>BOP clade</taxon>
        <taxon>Pooideae</taxon>
        <taxon>Triticodae</taxon>
        <taxon>Triticeae</taxon>
        <taxon>Triticinae</taxon>
        <taxon>Triticum</taxon>
    </lineage>
</organism>
<reference evidence="3" key="1">
    <citation type="submission" date="2018-08" db="EMBL/GenBank/DDBJ databases">
        <authorList>
            <person name="Rossello M."/>
        </authorList>
    </citation>
    <scope>NUCLEOTIDE SEQUENCE [LARGE SCALE GENOMIC DNA]</scope>
    <source>
        <strain evidence="3">cv. Chinese Spring</strain>
    </source>
</reference>
<dbReference type="Gramene" id="TraesCLE_scaffold_062697_01G000100.1">
    <property type="protein sequence ID" value="TraesCLE_scaffold_062697_01G000100.1"/>
    <property type="gene ID" value="TraesCLE_scaffold_062697_01G000100"/>
</dbReference>
<dbReference type="Proteomes" id="UP000019116">
    <property type="component" value="Chromosome 6D"/>
</dbReference>
<dbReference type="Gramene" id="TraesROB_scaffold_059096_01G000100.1">
    <property type="protein sequence ID" value="TraesROB_scaffold_059096_01G000100.1"/>
    <property type="gene ID" value="TraesROB_scaffold_059096_01G000100"/>
</dbReference>
<dbReference type="AlphaFoldDB" id="A0A3B6QBG3"/>
<dbReference type="PANTHER" id="PTHR35828">
    <property type="entry name" value="OS08G0203800 PROTEIN-RELATED"/>
    <property type="match status" value="1"/>
</dbReference>
<sequence length="289" mass="31405">MVGGGGDDARSRTQAARGRRQTAASLPLDVLVDIAARTDPATFVSCAATCVDMRCRVKEYISLRAPLRLRDGDHFVLPLLRGHLIYRHRDWSMPKDELFVVDTTAPYATKLRTATGGGIPLSSRDGLVLARVGVAKELRVCDPATGRSLTLPSEPTFRWVSGINYVLIVGDHDEVPPSPEALHLLVGAQSVGCYTEIQVPSLQGSRLQGRLNKPLVVGGAVHWFCLTDTGTYVLKLNVRAVKVMVTKLPKSFPHNGRHPKLLATSSTDGNVLLLVAREVVILGPIHDRE</sequence>
<protein>
    <recommendedName>
        <fullName evidence="2">DUF7595 domain-containing protein</fullName>
    </recommendedName>
</protein>
<dbReference type="InterPro" id="IPR056016">
    <property type="entry name" value="DUF7595"/>
</dbReference>
<dbReference type="PANTHER" id="PTHR35828:SF51">
    <property type="entry name" value="F-BOX DOMAIN-CONTAINING PROTEIN"/>
    <property type="match status" value="1"/>
</dbReference>
<feature type="domain" description="DUF7595" evidence="2">
    <location>
        <begin position="120"/>
        <end position="281"/>
    </location>
</feature>
<evidence type="ECO:0000313" key="4">
    <source>
        <dbReference type="Proteomes" id="UP000019116"/>
    </source>
</evidence>
<accession>A0A3B6QBG3</accession>
<name>A0A3B6QBG3_WHEAT</name>
<dbReference type="Gramene" id="TraesCS6D02G044100.1">
    <property type="protein sequence ID" value="TraesCS6D02G044100.1"/>
    <property type="gene ID" value="TraesCS6D02G044100"/>
</dbReference>
<dbReference type="Gramene" id="TraesCAD_scaffold_060536_01G000100.1">
    <property type="protein sequence ID" value="TraesCAD_scaffold_060536_01G000100.1"/>
    <property type="gene ID" value="TraesCAD_scaffold_060536_01G000100"/>
</dbReference>
<reference evidence="3" key="2">
    <citation type="submission" date="2018-10" db="UniProtKB">
        <authorList>
            <consortium name="EnsemblPlants"/>
        </authorList>
    </citation>
    <scope>IDENTIFICATION</scope>
</reference>
<dbReference type="Gramene" id="TraesCS6D03G0089300.1">
    <property type="protein sequence ID" value="TraesCS6D03G0089300.1.CDS"/>
    <property type="gene ID" value="TraesCS6D03G0089300"/>
</dbReference>
<dbReference type="OMA" id="CYTEIQV"/>
<feature type="region of interest" description="Disordered" evidence="1">
    <location>
        <begin position="1"/>
        <end position="20"/>
    </location>
</feature>
<dbReference type="Gramene" id="TraesWEE_scaffold_061791_01G000200.1">
    <property type="protein sequence ID" value="TraesWEE_scaffold_061791_01G000200.1"/>
    <property type="gene ID" value="TraesWEE_scaffold_061791_01G000200"/>
</dbReference>
<dbReference type="EnsemblPlants" id="TraesCS6D02G044100.1">
    <property type="protein sequence ID" value="TraesCS6D02G044100.1"/>
    <property type="gene ID" value="TraesCS6D02G044100"/>
</dbReference>
<dbReference type="OrthoDB" id="620691at2759"/>